<keyword evidence="1" id="KW-0732">Signal</keyword>
<evidence type="ECO:0000313" key="3">
    <source>
        <dbReference type="Proteomes" id="UP000886653"/>
    </source>
</evidence>
<reference evidence="2" key="1">
    <citation type="submission" date="2013-11" db="EMBL/GenBank/DDBJ databases">
        <title>Genome sequence of the fusiform rust pathogen reveals effectors for host alternation and coevolution with pine.</title>
        <authorList>
            <consortium name="DOE Joint Genome Institute"/>
            <person name="Smith K."/>
            <person name="Pendleton A."/>
            <person name="Kubisiak T."/>
            <person name="Anderson C."/>
            <person name="Salamov A."/>
            <person name="Aerts A."/>
            <person name="Riley R."/>
            <person name="Clum A."/>
            <person name="Lindquist E."/>
            <person name="Ence D."/>
            <person name="Campbell M."/>
            <person name="Kronenberg Z."/>
            <person name="Feau N."/>
            <person name="Dhillon B."/>
            <person name="Hamelin R."/>
            <person name="Burleigh J."/>
            <person name="Smith J."/>
            <person name="Yandell M."/>
            <person name="Nelson C."/>
            <person name="Grigoriev I."/>
            <person name="Davis J."/>
        </authorList>
    </citation>
    <scope>NUCLEOTIDE SEQUENCE</scope>
    <source>
        <strain evidence="2">G11</strain>
    </source>
</reference>
<evidence type="ECO:0000313" key="2">
    <source>
        <dbReference type="EMBL" id="KAG0140073.1"/>
    </source>
</evidence>
<dbReference type="Proteomes" id="UP000886653">
    <property type="component" value="Unassembled WGS sequence"/>
</dbReference>
<organism evidence="2 3">
    <name type="scientific">Cronartium quercuum f. sp. fusiforme G11</name>
    <dbReference type="NCBI Taxonomy" id="708437"/>
    <lineage>
        <taxon>Eukaryota</taxon>
        <taxon>Fungi</taxon>
        <taxon>Dikarya</taxon>
        <taxon>Basidiomycota</taxon>
        <taxon>Pucciniomycotina</taxon>
        <taxon>Pucciniomycetes</taxon>
        <taxon>Pucciniales</taxon>
        <taxon>Coleosporiaceae</taxon>
        <taxon>Cronartium</taxon>
    </lineage>
</organism>
<evidence type="ECO:0000256" key="1">
    <source>
        <dbReference type="SAM" id="SignalP"/>
    </source>
</evidence>
<gene>
    <name evidence="2" type="ORF">CROQUDRAFT_665673</name>
</gene>
<proteinExistence type="predicted"/>
<protein>
    <submittedName>
        <fullName evidence="2">Uncharacterized protein</fullName>
    </submittedName>
</protein>
<sequence length="57" mass="6623">MLATICVLCLWLFLLTFLGGSDTLRKCTSSESRKLQEDSKFKNQISTISCKRQFLRY</sequence>
<feature type="chain" id="PRO_5040327303" evidence="1">
    <location>
        <begin position="24"/>
        <end position="57"/>
    </location>
</feature>
<keyword evidence="3" id="KW-1185">Reference proteome</keyword>
<comment type="caution">
    <text evidence="2">The sequence shown here is derived from an EMBL/GenBank/DDBJ whole genome shotgun (WGS) entry which is preliminary data.</text>
</comment>
<dbReference type="AlphaFoldDB" id="A0A9P6N9T5"/>
<name>A0A9P6N9T5_9BASI</name>
<feature type="signal peptide" evidence="1">
    <location>
        <begin position="1"/>
        <end position="23"/>
    </location>
</feature>
<accession>A0A9P6N9T5</accession>
<dbReference type="EMBL" id="MU167478">
    <property type="protein sequence ID" value="KAG0140073.1"/>
    <property type="molecule type" value="Genomic_DNA"/>
</dbReference>